<keyword evidence="2" id="KW-1185">Reference proteome</keyword>
<dbReference type="InterPro" id="IPR019410">
    <property type="entry name" value="Methyltransf_16"/>
</dbReference>
<dbReference type="GO" id="GO:0005829">
    <property type="term" value="C:cytosol"/>
    <property type="evidence" value="ECO:0007669"/>
    <property type="project" value="TreeGrafter"/>
</dbReference>
<accession>A0A0H1BJB0</accession>
<comment type="caution">
    <text evidence="1">The sequence shown here is derived from an EMBL/GenBank/DDBJ whole genome shotgun (WGS) entry which is preliminary data.</text>
</comment>
<evidence type="ECO:0000313" key="2">
    <source>
        <dbReference type="Proteomes" id="UP000053573"/>
    </source>
</evidence>
<dbReference type="EMBL" id="LDEV01001704">
    <property type="protein sequence ID" value="KLJ11203.1"/>
    <property type="molecule type" value="Genomic_DNA"/>
</dbReference>
<dbReference type="PANTHER" id="PTHR14614">
    <property type="entry name" value="HEPATOCELLULAR CARCINOMA-ASSOCIATED ANTIGEN"/>
    <property type="match status" value="1"/>
</dbReference>
<dbReference type="SUPFAM" id="SSF53335">
    <property type="entry name" value="S-adenosyl-L-methionine-dependent methyltransferases"/>
    <property type="match status" value="1"/>
</dbReference>
<organism evidence="1 2">
    <name type="scientific">Blastomyces silverae</name>
    <dbReference type="NCBI Taxonomy" id="2060906"/>
    <lineage>
        <taxon>Eukaryota</taxon>
        <taxon>Fungi</taxon>
        <taxon>Dikarya</taxon>
        <taxon>Ascomycota</taxon>
        <taxon>Pezizomycotina</taxon>
        <taxon>Eurotiomycetes</taxon>
        <taxon>Eurotiomycetidae</taxon>
        <taxon>Onygenales</taxon>
        <taxon>Ajellomycetaceae</taxon>
        <taxon>Blastomyces</taxon>
    </lineage>
</organism>
<dbReference type="CDD" id="cd02440">
    <property type="entry name" value="AdoMet_MTases"/>
    <property type="match status" value="1"/>
</dbReference>
<dbReference type="InterPro" id="IPR029063">
    <property type="entry name" value="SAM-dependent_MTases_sf"/>
</dbReference>
<gene>
    <name evidence="1" type="ORF">EMPG_13513</name>
</gene>
<reference evidence="2" key="1">
    <citation type="journal article" date="2015" name="PLoS Genet.">
        <title>The dynamic genome and transcriptome of the human fungal pathogen Blastomyces and close relative Emmonsia.</title>
        <authorList>
            <person name="Munoz J.F."/>
            <person name="Gauthier G.M."/>
            <person name="Desjardins C.A."/>
            <person name="Gallo J.E."/>
            <person name="Holder J."/>
            <person name="Sullivan T.D."/>
            <person name="Marty A.J."/>
            <person name="Carmen J.C."/>
            <person name="Chen Z."/>
            <person name="Ding L."/>
            <person name="Gujja S."/>
            <person name="Magrini V."/>
            <person name="Misas E."/>
            <person name="Mitreva M."/>
            <person name="Priest M."/>
            <person name="Saif S."/>
            <person name="Whiston E.A."/>
            <person name="Young S."/>
            <person name="Zeng Q."/>
            <person name="Goldman W.E."/>
            <person name="Mardis E.R."/>
            <person name="Taylor J.W."/>
            <person name="McEwen J.G."/>
            <person name="Clay O.K."/>
            <person name="Klein B.S."/>
            <person name="Cuomo C.A."/>
        </authorList>
    </citation>
    <scope>NUCLEOTIDE SEQUENCE [LARGE SCALE GENOMIC DNA]</scope>
    <source>
        <strain evidence="2">UAMH 139</strain>
    </source>
</reference>
<dbReference type="GO" id="GO:0008757">
    <property type="term" value="F:S-adenosylmethionine-dependent methyltransferase activity"/>
    <property type="evidence" value="ECO:0007669"/>
    <property type="project" value="UniProtKB-ARBA"/>
</dbReference>
<dbReference type="STRING" id="2060906.A0A0H1BJB0"/>
<dbReference type="Pfam" id="PF10294">
    <property type="entry name" value="Methyltransf_16"/>
    <property type="match status" value="1"/>
</dbReference>
<evidence type="ECO:0000313" key="1">
    <source>
        <dbReference type="EMBL" id="KLJ11203.1"/>
    </source>
</evidence>
<name>A0A0H1BJB0_9EURO</name>
<dbReference type="PANTHER" id="PTHR14614:SF132">
    <property type="entry name" value="PROTEIN-LYSINE METHYLTRANSFERASE C42C1.13"/>
    <property type="match status" value="1"/>
</dbReference>
<dbReference type="Gene3D" id="3.40.50.150">
    <property type="entry name" value="Vaccinia Virus protein VP39"/>
    <property type="match status" value="1"/>
</dbReference>
<dbReference type="Proteomes" id="UP000053573">
    <property type="component" value="Unassembled WGS sequence"/>
</dbReference>
<dbReference type="OrthoDB" id="413520at2759"/>
<protein>
    <submittedName>
        <fullName evidence="1">Uncharacterized protein</fullName>
    </submittedName>
</protein>
<sequence length="360" mass="40058">MPHYIRFLKTPRIVVSSHRQCFVEALITITTDLGDTFLAEDAELLSILQFTDNNNELTTSFDETFTWSAGNRELKIVFGPCQISDANQAARLSVRDANAGLVDRLEPSKAPSIVTAWSAEFGGIYGPQAEKVVERCFKLEIGPQLRAWEETGNSIARHIWDAALGCVMEIQNAYMRLGGSIPTLQRLFYERKDTRLRVIELGTGCGIVGIAIAQIVPQCSVLLTDLEEVRDIISRNLEFATLARLSSARFEVLDWDEPVPEEIAQHGYDLIVVSDCTYNADSLPALVQMLTALVQISPSAIVLVALKKRHDSEEVFFDFIRDAGFEIDSRAVAPLPTIDSENESVDIELYAFRKNSPVDS</sequence>
<proteinExistence type="predicted"/>
<dbReference type="AlphaFoldDB" id="A0A0H1BJB0"/>